<reference evidence="1 2" key="1">
    <citation type="submission" date="2018-03" db="EMBL/GenBank/DDBJ databases">
        <title>Whole Genome Sequencing of Escherichia coli isolates from wildlife.</title>
        <authorList>
            <person name="Whitehouse C.A."/>
            <person name="Lacher D.W."/>
            <person name="Mammel M.K."/>
            <person name="Barnaba T."/>
            <person name="Lorch J.M."/>
        </authorList>
    </citation>
    <scope>NUCLEOTIDE SEQUENCE [LARGE SCALE GENOMIC DNA]</scope>
    <source>
        <strain evidence="1 2">20507-2</strain>
    </source>
</reference>
<comment type="caution">
    <text evidence="1">The sequence shown here is derived from an EMBL/GenBank/DDBJ whole genome shotgun (WGS) entry which is preliminary data.</text>
</comment>
<dbReference type="EMBL" id="PYQT01000001">
    <property type="protein sequence ID" value="PSY45597.1"/>
    <property type="molecule type" value="Genomic_DNA"/>
</dbReference>
<name>A0ABX5HPX2_ESCAL</name>
<keyword evidence="2" id="KW-1185">Reference proteome</keyword>
<evidence type="ECO:0000313" key="2">
    <source>
        <dbReference type="Proteomes" id="UP000240382"/>
    </source>
</evidence>
<organism evidence="1 2">
    <name type="scientific">Escherichia albertii</name>
    <dbReference type="NCBI Taxonomy" id="208962"/>
    <lineage>
        <taxon>Bacteria</taxon>
        <taxon>Pseudomonadati</taxon>
        <taxon>Pseudomonadota</taxon>
        <taxon>Gammaproteobacteria</taxon>
        <taxon>Enterobacterales</taxon>
        <taxon>Enterobacteriaceae</taxon>
        <taxon>Escherichia</taxon>
    </lineage>
</organism>
<sequence length="82" mass="9364">MGGAAGYDLCLSSLSWSWKHRLKTHLQQSALFQYVARDFMKNGLRAVLFCLDFVLFARHSDENCPGIVKKYAAARNNRSRLI</sequence>
<accession>A0ABX5HPX2</accession>
<protein>
    <submittedName>
        <fullName evidence="1">Uncharacterized protein</fullName>
    </submittedName>
</protein>
<dbReference type="Proteomes" id="UP000240382">
    <property type="component" value="Unassembled WGS sequence"/>
</dbReference>
<gene>
    <name evidence="1" type="ORF">C7B09_01935</name>
</gene>
<evidence type="ECO:0000313" key="1">
    <source>
        <dbReference type="EMBL" id="PSY45597.1"/>
    </source>
</evidence>
<proteinExistence type="predicted"/>